<gene>
    <name evidence="1" type="ORF">LCGC14_3143280</name>
</gene>
<dbReference type="AlphaFoldDB" id="A0A0F8YKJ7"/>
<proteinExistence type="predicted"/>
<evidence type="ECO:0000313" key="1">
    <source>
        <dbReference type="EMBL" id="KKK48621.1"/>
    </source>
</evidence>
<protein>
    <submittedName>
        <fullName evidence="1">Uncharacterized protein</fullName>
    </submittedName>
</protein>
<sequence>MSLTKELLSGSTSGRGIKVAATATPGTLIHTEGANTWDEVWLWAINTSANDVKLTLEWGGTTSPDDLIEMTIPGEGGLYPISPGLPIEDGVVVRAFADTADVINIVGFVNRGP</sequence>
<organism evidence="1">
    <name type="scientific">marine sediment metagenome</name>
    <dbReference type="NCBI Taxonomy" id="412755"/>
    <lineage>
        <taxon>unclassified sequences</taxon>
        <taxon>metagenomes</taxon>
        <taxon>ecological metagenomes</taxon>
    </lineage>
</organism>
<comment type="caution">
    <text evidence="1">The sequence shown here is derived from an EMBL/GenBank/DDBJ whole genome shotgun (WGS) entry which is preliminary data.</text>
</comment>
<accession>A0A0F8YKJ7</accession>
<reference evidence="1" key="1">
    <citation type="journal article" date="2015" name="Nature">
        <title>Complex archaea that bridge the gap between prokaryotes and eukaryotes.</title>
        <authorList>
            <person name="Spang A."/>
            <person name="Saw J.H."/>
            <person name="Jorgensen S.L."/>
            <person name="Zaremba-Niedzwiedzka K."/>
            <person name="Martijn J."/>
            <person name="Lind A.E."/>
            <person name="van Eijk R."/>
            <person name="Schleper C."/>
            <person name="Guy L."/>
            <person name="Ettema T.J."/>
        </authorList>
    </citation>
    <scope>NUCLEOTIDE SEQUENCE</scope>
</reference>
<name>A0A0F8YKJ7_9ZZZZ</name>
<dbReference type="EMBL" id="LAZR01068974">
    <property type="protein sequence ID" value="KKK48621.1"/>
    <property type="molecule type" value="Genomic_DNA"/>
</dbReference>